<protein>
    <submittedName>
        <fullName evidence="1">Uncharacterized protein</fullName>
    </submittedName>
</protein>
<evidence type="ECO:0000313" key="1">
    <source>
        <dbReference type="EMBL" id="ORY19491.1"/>
    </source>
</evidence>
<dbReference type="EMBL" id="MCFA01000002">
    <property type="protein sequence ID" value="ORY19491.1"/>
    <property type="molecule type" value="Genomic_DNA"/>
</dbReference>
<proteinExistence type="predicted"/>
<accession>A0A1Y2AAF6</accession>
<dbReference type="AlphaFoldDB" id="A0A1Y2AAF6"/>
<comment type="caution">
    <text evidence="1">The sequence shown here is derived from an EMBL/GenBank/DDBJ whole genome shotgun (WGS) entry which is preliminary data.</text>
</comment>
<gene>
    <name evidence="1" type="ORF">BCR34DRAFT_131970</name>
</gene>
<keyword evidence="2" id="KW-1185">Reference proteome</keyword>
<dbReference type="Proteomes" id="UP000193144">
    <property type="component" value="Unassembled WGS sequence"/>
</dbReference>
<sequence length="159" mass="18310">MRLRIETRKNHFTTYLLHTTLLREYRSGKENDSTPKRLNTYKRESIRRNSIPRPFCRRNKLCNCRNPEGVAAGSSRGTQTPPGTCICQAKTLENRPIRPIEEGKEGRHMFAARERSGVLLVKSRPTQGYHKETRVGKPLNRTISMASAQARKTFSQRRG</sequence>
<name>A0A1Y2AAF6_9PLEO</name>
<reference evidence="1 2" key="1">
    <citation type="submission" date="2016-07" db="EMBL/GenBank/DDBJ databases">
        <title>Pervasive Adenine N6-methylation of Active Genes in Fungi.</title>
        <authorList>
            <consortium name="DOE Joint Genome Institute"/>
            <person name="Mondo S.J."/>
            <person name="Dannebaum R.O."/>
            <person name="Kuo R.C."/>
            <person name="Labutti K."/>
            <person name="Haridas S."/>
            <person name="Kuo A."/>
            <person name="Salamov A."/>
            <person name="Ahrendt S.R."/>
            <person name="Lipzen A."/>
            <person name="Sullivan W."/>
            <person name="Andreopoulos W.B."/>
            <person name="Clum A."/>
            <person name="Lindquist E."/>
            <person name="Daum C."/>
            <person name="Ramamoorthy G.K."/>
            <person name="Gryganskyi A."/>
            <person name="Culley D."/>
            <person name="Magnuson J.K."/>
            <person name="James T.Y."/>
            <person name="O'Malley M.A."/>
            <person name="Stajich J.E."/>
            <person name="Spatafora J.W."/>
            <person name="Visel A."/>
            <person name="Grigoriev I.V."/>
        </authorList>
    </citation>
    <scope>NUCLEOTIDE SEQUENCE [LARGE SCALE GENOMIC DNA]</scope>
    <source>
        <strain evidence="1 2">CBS 115471</strain>
    </source>
</reference>
<organism evidence="1 2">
    <name type="scientific">Clohesyomyces aquaticus</name>
    <dbReference type="NCBI Taxonomy" id="1231657"/>
    <lineage>
        <taxon>Eukaryota</taxon>
        <taxon>Fungi</taxon>
        <taxon>Dikarya</taxon>
        <taxon>Ascomycota</taxon>
        <taxon>Pezizomycotina</taxon>
        <taxon>Dothideomycetes</taxon>
        <taxon>Pleosporomycetidae</taxon>
        <taxon>Pleosporales</taxon>
        <taxon>Lindgomycetaceae</taxon>
        <taxon>Clohesyomyces</taxon>
    </lineage>
</organism>
<evidence type="ECO:0000313" key="2">
    <source>
        <dbReference type="Proteomes" id="UP000193144"/>
    </source>
</evidence>